<feature type="region of interest" description="Disordered" evidence="1">
    <location>
        <begin position="126"/>
        <end position="165"/>
    </location>
</feature>
<evidence type="ECO:0000313" key="3">
    <source>
        <dbReference type="EMBL" id="ASK61340.1"/>
    </source>
</evidence>
<keyword evidence="2" id="KW-0472">Membrane</keyword>
<protein>
    <submittedName>
        <fullName evidence="3">Stage II sporulation protein P</fullName>
    </submittedName>
</protein>
<dbReference type="AlphaFoldDB" id="A0A220TZX9"/>
<evidence type="ECO:0000256" key="1">
    <source>
        <dbReference type="SAM" id="MobiDB-lite"/>
    </source>
</evidence>
<keyword evidence="4" id="KW-1185">Reference proteome</keyword>
<accession>A0A220TZX9</accession>
<evidence type="ECO:0000256" key="2">
    <source>
        <dbReference type="SAM" id="Phobius"/>
    </source>
</evidence>
<feature type="transmembrane region" description="Helical" evidence="2">
    <location>
        <begin position="12"/>
        <end position="33"/>
    </location>
</feature>
<gene>
    <name evidence="3" type="ORF">CFK37_03705</name>
</gene>
<name>A0A220TZX9_9BACI</name>
<keyword evidence="2" id="KW-1133">Transmembrane helix</keyword>
<dbReference type="SUPFAM" id="SSF53187">
    <property type="entry name" value="Zn-dependent exopeptidases"/>
    <property type="match status" value="1"/>
</dbReference>
<keyword evidence="2" id="KW-0812">Transmembrane</keyword>
<evidence type="ECO:0000313" key="4">
    <source>
        <dbReference type="Proteomes" id="UP000198312"/>
    </source>
</evidence>
<dbReference type="Pfam" id="PF07454">
    <property type="entry name" value="SpoIIP"/>
    <property type="match status" value="1"/>
</dbReference>
<feature type="compositionally biased region" description="Basic and acidic residues" evidence="1">
    <location>
        <begin position="137"/>
        <end position="165"/>
    </location>
</feature>
<organism evidence="3 4">
    <name type="scientific">Virgibacillus phasianinus</name>
    <dbReference type="NCBI Taxonomy" id="2017483"/>
    <lineage>
        <taxon>Bacteria</taxon>
        <taxon>Bacillati</taxon>
        <taxon>Bacillota</taxon>
        <taxon>Bacilli</taxon>
        <taxon>Bacillales</taxon>
        <taxon>Bacillaceae</taxon>
        <taxon>Virgibacillus</taxon>
    </lineage>
</organism>
<dbReference type="RefSeq" id="WP_089060617.1">
    <property type="nucleotide sequence ID" value="NZ_CP022315.1"/>
</dbReference>
<dbReference type="OrthoDB" id="1633470at2"/>
<proteinExistence type="predicted"/>
<dbReference type="EMBL" id="CP022315">
    <property type="protein sequence ID" value="ASK61340.1"/>
    <property type="molecule type" value="Genomic_DNA"/>
</dbReference>
<dbReference type="InterPro" id="IPR010897">
    <property type="entry name" value="Spore_II_P"/>
</dbReference>
<dbReference type="Proteomes" id="UP000198312">
    <property type="component" value="Chromosome"/>
</dbReference>
<dbReference type="Gene3D" id="3.40.630.40">
    <property type="entry name" value="Zn-dependent exopeptidases"/>
    <property type="match status" value="1"/>
</dbReference>
<reference evidence="3 4" key="1">
    <citation type="submission" date="2017-07" db="EMBL/GenBank/DDBJ databases">
        <title>Virgibacillus sp. LM2416.</title>
        <authorList>
            <person name="Tak E.J."/>
            <person name="Bae J.-W."/>
        </authorList>
    </citation>
    <scope>NUCLEOTIDE SEQUENCE [LARGE SCALE GENOMIC DNA]</scope>
    <source>
        <strain evidence="3 4">LM2416</strain>
    </source>
</reference>
<dbReference type="KEGG" id="vil:CFK37_03705"/>
<sequence length="383" mass="42859">MKNKYTKDNNPNLFIITIGLVIVLFTTSLIISIPSVQIKILQSKGLEQLVNSEPFTNTFLFLLGEEIPQFKTFLGDEIKTPSLSKLALEAVTGIKTDNITTLMMQEIPGFNIANTEIYIAGEGSNYSNLPHESPPPDFDKLLKGHQPTEEKEPTSHDSNDTDKIKDPSVYIYHSHSWEGYLPLIDEDVKPSDSSSIDNSENVVLVGTMLTNKFEEYGINTVHNSSNVAKALRDRGWDYRNSYTLTHEYVETAASKNPTMDYYIDIHRDSARKESTTATINGKSYARLYFVVGKANEHYQENLSFAKEIHQKLEESYPGLSKGIYVKTKAEGNGVYNQDISSKSLLIEVGGIDNNKEELANTVGAFADVFEDIYEGVVEVNAQK</sequence>
<dbReference type="NCBIfam" id="TIGR02867">
    <property type="entry name" value="spore_II_P"/>
    <property type="match status" value="1"/>
</dbReference>